<dbReference type="PROSITE" id="PS50297">
    <property type="entry name" value="ANK_REP_REGION"/>
    <property type="match status" value="1"/>
</dbReference>
<feature type="repeat" description="ANK" evidence="3">
    <location>
        <begin position="313"/>
        <end position="345"/>
    </location>
</feature>
<feature type="region of interest" description="Disordered" evidence="4">
    <location>
        <begin position="1"/>
        <end position="21"/>
    </location>
</feature>
<evidence type="ECO:0000256" key="1">
    <source>
        <dbReference type="ARBA" id="ARBA00022737"/>
    </source>
</evidence>
<name>A0A1Q9C4Y7_SYMMI</name>
<dbReference type="SUPFAM" id="SSF48403">
    <property type="entry name" value="Ankyrin repeat"/>
    <property type="match status" value="1"/>
</dbReference>
<dbReference type="PANTHER" id="PTHR24126">
    <property type="entry name" value="ANKYRIN REPEAT, PH AND SEC7 DOMAIN CONTAINING PROTEIN SECG-RELATED"/>
    <property type="match status" value="1"/>
</dbReference>
<evidence type="ECO:0000313" key="6">
    <source>
        <dbReference type="Proteomes" id="UP000186817"/>
    </source>
</evidence>
<dbReference type="Proteomes" id="UP000186817">
    <property type="component" value="Unassembled WGS sequence"/>
</dbReference>
<feature type="compositionally biased region" description="Polar residues" evidence="4">
    <location>
        <begin position="7"/>
        <end position="20"/>
    </location>
</feature>
<keyword evidence="6" id="KW-1185">Reference proteome</keyword>
<dbReference type="EMBL" id="LSRX01001680">
    <property type="protein sequence ID" value="OLP77980.1"/>
    <property type="molecule type" value="Genomic_DNA"/>
</dbReference>
<dbReference type="Pfam" id="PF00023">
    <property type="entry name" value="Ank"/>
    <property type="match status" value="1"/>
</dbReference>
<gene>
    <name evidence="5" type="primary">ANK1</name>
    <name evidence="5" type="ORF">AK812_SmicGene41895</name>
</gene>
<dbReference type="AlphaFoldDB" id="A0A1Q9C4Y7"/>
<accession>A0A1Q9C4Y7</accession>
<proteinExistence type="predicted"/>
<comment type="caution">
    <text evidence="5">The sequence shown here is derived from an EMBL/GenBank/DDBJ whole genome shotgun (WGS) entry which is preliminary data.</text>
</comment>
<keyword evidence="1" id="KW-0677">Repeat</keyword>
<organism evidence="5 6">
    <name type="scientific">Symbiodinium microadriaticum</name>
    <name type="common">Dinoflagellate</name>
    <name type="synonym">Zooxanthella microadriatica</name>
    <dbReference type="NCBI Taxonomy" id="2951"/>
    <lineage>
        <taxon>Eukaryota</taxon>
        <taxon>Sar</taxon>
        <taxon>Alveolata</taxon>
        <taxon>Dinophyceae</taxon>
        <taxon>Suessiales</taxon>
        <taxon>Symbiodiniaceae</taxon>
        <taxon>Symbiodinium</taxon>
    </lineage>
</organism>
<dbReference type="PANTHER" id="PTHR24126:SF14">
    <property type="entry name" value="ANK_REP_REGION DOMAIN-CONTAINING PROTEIN"/>
    <property type="match status" value="1"/>
</dbReference>
<dbReference type="InterPro" id="IPR002110">
    <property type="entry name" value="Ankyrin_rpt"/>
</dbReference>
<keyword evidence="2 3" id="KW-0040">ANK repeat</keyword>
<dbReference type="Pfam" id="PF12796">
    <property type="entry name" value="Ank_2"/>
    <property type="match status" value="1"/>
</dbReference>
<dbReference type="SMART" id="SM00248">
    <property type="entry name" value="ANK"/>
    <property type="match status" value="7"/>
</dbReference>
<dbReference type="OrthoDB" id="430762at2759"/>
<reference evidence="5 6" key="1">
    <citation type="submission" date="2016-02" db="EMBL/GenBank/DDBJ databases">
        <title>Genome analysis of coral dinoflagellate symbionts highlights evolutionary adaptations to a symbiotic lifestyle.</title>
        <authorList>
            <person name="Aranda M."/>
            <person name="Li Y."/>
            <person name="Liew Y.J."/>
            <person name="Baumgarten S."/>
            <person name="Simakov O."/>
            <person name="Wilson M."/>
            <person name="Piel J."/>
            <person name="Ashoor H."/>
            <person name="Bougouffa S."/>
            <person name="Bajic V.B."/>
            <person name="Ryu T."/>
            <person name="Ravasi T."/>
            <person name="Bayer T."/>
            <person name="Micklem G."/>
            <person name="Kim H."/>
            <person name="Bhak J."/>
            <person name="Lajeunesse T.C."/>
            <person name="Voolstra C.R."/>
        </authorList>
    </citation>
    <scope>NUCLEOTIDE SEQUENCE [LARGE SCALE GENOMIC DNA]</scope>
    <source>
        <strain evidence="5 6">CCMP2467</strain>
    </source>
</reference>
<evidence type="ECO:0000313" key="5">
    <source>
        <dbReference type="EMBL" id="OLP77980.1"/>
    </source>
</evidence>
<dbReference type="Gene3D" id="1.25.40.20">
    <property type="entry name" value="Ankyrin repeat-containing domain"/>
    <property type="match status" value="2"/>
</dbReference>
<evidence type="ECO:0000256" key="3">
    <source>
        <dbReference type="PROSITE-ProRule" id="PRU00023"/>
    </source>
</evidence>
<protein>
    <submittedName>
        <fullName evidence="5">Ankyrin-1</fullName>
    </submittedName>
</protein>
<sequence length="596" mass="65172">MWCDGQCGQSSGLSPTQGLSPSLEEGRFSMEWPMWLIRGDILASLPGITTHEDLVRQGKLCQWQPGHPRRVALISHQWVSVNHPDPQGKQLSVLQEALRNMASGKASVVVDAFTAGHVGLRSGIELAMPSAEEQRACLEWDYWYDYFSIPQLDVQSLHMAIKSIPAYCCVVDFTIVLAPCLQHEDSGEVLGVLSWQRRGWCRLERSASLFASRACLIMVTSPQKLVVKSGPEWVVGWPVEGDFSLETDRHMVGEVTSILLSIYRTGLWKKGDLQAWRFYTALMSKTKLYPDFPPNESLSHFLQRYNMSAADSSQLSPLMLASMEGNLSVMQALLREGCDIDATTKFEIPEAHVNGTNTALSLAAQISTPEAVQLLLQARASVNLPKAQGGVPLLTHASYFGNAAVLPLLIRAHADVNEGCFVVAGALSLSATSSNPECTRILLEHRADPNLEGTLGGRPLCMAALMQADARHTQLLLEARADPNSINRSSLVGVLTLPLRVKYRLGLQDPASMPILAGLGGTALHIAATTGCFEQAKLLLQFRAFHSCRHEMLPDLTPIQLAKDVQDENMTALLLLAAAGRDLEDSDIDDMDSLCL</sequence>
<dbReference type="InterPro" id="IPR036770">
    <property type="entry name" value="Ankyrin_rpt-contain_sf"/>
</dbReference>
<evidence type="ECO:0000256" key="4">
    <source>
        <dbReference type="SAM" id="MobiDB-lite"/>
    </source>
</evidence>
<dbReference type="PROSITE" id="PS50088">
    <property type="entry name" value="ANK_REPEAT"/>
    <property type="match status" value="1"/>
</dbReference>
<evidence type="ECO:0000256" key="2">
    <source>
        <dbReference type="ARBA" id="ARBA00023043"/>
    </source>
</evidence>